<keyword evidence="1" id="KW-0472">Membrane</keyword>
<keyword evidence="1" id="KW-1133">Transmembrane helix</keyword>
<feature type="transmembrane region" description="Helical" evidence="1">
    <location>
        <begin position="224"/>
        <end position="244"/>
    </location>
</feature>
<reference evidence="2 3" key="1">
    <citation type="submission" date="2017-09" db="EMBL/GenBank/DDBJ databases">
        <title>Depth-based differentiation of microbial function through sediment-hosted aquifers and enrichment of novel symbionts in the deep terrestrial subsurface.</title>
        <authorList>
            <person name="Probst A.J."/>
            <person name="Ladd B."/>
            <person name="Jarett J.K."/>
            <person name="Geller-Mcgrath D.E."/>
            <person name="Sieber C.M."/>
            <person name="Emerson J.B."/>
            <person name="Anantharaman K."/>
            <person name="Thomas B.C."/>
            <person name="Malmstrom R."/>
            <person name="Stieglmeier M."/>
            <person name="Klingl A."/>
            <person name="Woyke T."/>
            <person name="Ryan C.M."/>
            <person name="Banfield J.F."/>
        </authorList>
    </citation>
    <scope>NUCLEOTIDE SEQUENCE [LARGE SCALE GENOMIC DNA]</scope>
    <source>
        <strain evidence="2">CG23_combo_of_CG06-09_8_20_14_all_34_8</strain>
    </source>
</reference>
<feature type="transmembrane region" description="Helical" evidence="1">
    <location>
        <begin position="9"/>
        <end position="27"/>
    </location>
</feature>
<name>A0A2H0B5B7_9BACT</name>
<evidence type="ECO:0008006" key="4">
    <source>
        <dbReference type="Google" id="ProtNLM"/>
    </source>
</evidence>
<organism evidence="2 3">
    <name type="scientific">Candidatus Beckwithbacteria bacterium CG23_combo_of_CG06-09_8_20_14_all_34_8</name>
    <dbReference type="NCBI Taxonomy" id="1974497"/>
    <lineage>
        <taxon>Bacteria</taxon>
        <taxon>Candidatus Beckwithiibacteriota</taxon>
    </lineage>
</organism>
<evidence type="ECO:0000313" key="2">
    <source>
        <dbReference type="EMBL" id="PIP52824.1"/>
    </source>
</evidence>
<evidence type="ECO:0000313" key="3">
    <source>
        <dbReference type="Proteomes" id="UP000229459"/>
    </source>
</evidence>
<keyword evidence="1" id="KW-0812">Transmembrane</keyword>
<protein>
    <recommendedName>
        <fullName evidence="4">Glycosyltransferase RgtA/B/C/D-like domain-containing protein</fullName>
    </recommendedName>
</protein>
<dbReference type="AlphaFoldDB" id="A0A2H0B5B7"/>
<accession>A0A2H0B5B7</accession>
<dbReference type="EMBL" id="PCSR01000102">
    <property type="protein sequence ID" value="PIP52824.1"/>
    <property type="molecule type" value="Genomic_DNA"/>
</dbReference>
<feature type="transmembrane region" description="Helical" evidence="1">
    <location>
        <begin position="92"/>
        <end position="110"/>
    </location>
</feature>
<feature type="transmembrane region" description="Helical" evidence="1">
    <location>
        <begin position="377"/>
        <end position="398"/>
    </location>
</feature>
<sequence length="406" mass="46996">MLTNQKEKIVFIFSLLLVGVVYFLTQIKPQTPYNYFILLAKQLMQGKIYLDTNPSWLNELIPAASGKWYVVYPPMPAIIAVPFIKFGIESQTLISLVFGVLNFIILYWVLHRLYKWKLALGLTLAFILGTNHWYLATEGSAWYISHITAITFILIAFLLLKIRQKNDQLITTNKMTLWFLSGLTIGAAYWSRLPDILILPFFIFLTLNKTKQIKLKNIFLWQKLALLLIGVVIFVTLNFIYNYLRFNTFSDVGYTKIPGVLQERWYTSGIFSLSYLPRNIRFILTKFPPSFSQFPFAKPSLEGMAIWLTSPFLLLTLFVNWRKKWVLALIFSGIAMIIPGFLHGTVGFSQFGYRFALEGSLCFLISLGTIKNKKILQILLPILIILSIGINFWGIYFIRYLHIWSL</sequence>
<proteinExistence type="predicted"/>
<comment type="caution">
    <text evidence="2">The sequence shown here is derived from an EMBL/GenBank/DDBJ whole genome shotgun (WGS) entry which is preliminary data.</text>
</comment>
<dbReference type="Proteomes" id="UP000229459">
    <property type="component" value="Unassembled WGS sequence"/>
</dbReference>
<feature type="transmembrane region" description="Helical" evidence="1">
    <location>
        <begin position="117"/>
        <end position="135"/>
    </location>
</feature>
<evidence type="ECO:0000256" key="1">
    <source>
        <dbReference type="SAM" id="Phobius"/>
    </source>
</evidence>
<feature type="transmembrane region" description="Helical" evidence="1">
    <location>
        <begin position="326"/>
        <end position="345"/>
    </location>
</feature>
<gene>
    <name evidence="2" type="ORF">COX08_04295</name>
</gene>
<feature type="transmembrane region" description="Helical" evidence="1">
    <location>
        <begin position="141"/>
        <end position="160"/>
    </location>
</feature>